<dbReference type="AlphaFoldDB" id="A0A844ZTX6"/>
<feature type="compositionally biased region" description="Low complexity" evidence="1">
    <location>
        <begin position="54"/>
        <end position="66"/>
    </location>
</feature>
<reference evidence="2 3" key="1">
    <citation type="submission" date="2019-12" db="EMBL/GenBank/DDBJ databases">
        <title>Genomic-based taxomic classification of the family Erythrobacteraceae.</title>
        <authorList>
            <person name="Xu L."/>
        </authorList>
    </citation>
    <scope>NUCLEOTIDE SEQUENCE [LARGE SCALE GENOMIC DNA]</scope>
    <source>
        <strain evidence="2 3">KCTC 52763</strain>
    </source>
</reference>
<keyword evidence="3" id="KW-1185">Reference proteome</keyword>
<name>A0A844ZTX6_9SPHN</name>
<accession>A0A844ZTX6</accession>
<evidence type="ECO:0000313" key="2">
    <source>
        <dbReference type="EMBL" id="MXO91188.1"/>
    </source>
</evidence>
<sequence length="141" mass="14610">MSSFLSRNGLVALVALGIIMFGVSHLVGSEGEDGVLMRAAKDFTGEETEEAVEAPKPAQPAEVAAPAAPPPSPVVEGDFYEDNELIDAAAGFDPTPTDNTEQKSELESDEALIISQTDAKPSGVADQGNAVVNINDGDIIQ</sequence>
<organism evidence="2 3">
    <name type="scientific">Pontixanthobacter aquaemixtae</name>
    <dbReference type="NCBI Taxonomy" id="1958940"/>
    <lineage>
        <taxon>Bacteria</taxon>
        <taxon>Pseudomonadati</taxon>
        <taxon>Pseudomonadota</taxon>
        <taxon>Alphaproteobacteria</taxon>
        <taxon>Sphingomonadales</taxon>
        <taxon>Erythrobacteraceae</taxon>
        <taxon>Pontixanthobacter</taxon>
    </lineage>
</organism>
<evidence type="ECO:0000256" key="1">
    <source>
        <dbReference type="SAM" id="MobiDB-lite"/>
    </source>
</evidence>
<feature type="region of interest" description="Disordered" evidence="1">
    <location>
        <begin position="118"/>
        <end position="141"/>
    </location>
</feature>
<gene>
    <name evidence="2" type="ORF">GRI41_10165</name>
</gene>
<feature type="region of interest" description="Disordered" evidence="1">
    <location>
        <begin position="44"/>
        <end position="78"/>
    </location>
</feature>
<dbReference type="Proteomes" id="UP000442714">
    <property type="component" value="Unassembled WGS sequence"/>
</dbReference>
<dbReference type="EMBL" id="WTYX01000002">
    <property type="protein sequence ID" value="MXO91188.1"/>
    <property type="molecule type" value="Genomic_DNA"/>
</dbReference>
<evidence type="ECO:0000313" key="3">
    <source>
        <dbReference type="Proteomes" id="UP000442714"/>
    </source>
</evidence>
<dbReference type="OrthoDB" id="9925354at2"/>
<protein>
    <submittedName>
        <fullName evidence="2">Uncharacterized protein</fullName>
    </submittedName>
</protein>
<dbReference type="RefSeq" id="WP_160604902.1">
    <property type="nucleotide sequence ID" value="NZ_WTYX01000002.1"/>
</dbReference>
<comment type="caution">
    <text evidence="2">The sequence shown here is derived from an EMBL/GenBank/DDBJ whole genome shotgun (WGS) entry which is preliminary data.</text>
</comment>
<proteinExistence type="predicted"/>